<name>A0A2T6ZV64_TUBBO</name>
<dbReference type="STRING" id="42251.A0A2T6ZV64"/>
<dbReference type="AlphaFoldDB" id="A0A2T6ZV64"/>
<protein>
    <submittedName>
        <fullName evidence="2">Uncharacterized protein</fullName>
    </submittedName>
</protein>
<reference evidence="2 3" key="1">
    <citation type="submission" date="2017-04" db="EMBL/GenBank/DDBJ databases">
        <title>Draft genome sequence of Tuber borchii Vittad., a whitish edible truffle.</title>
        <authorList>
            <consortium name="DOE Joint Genome Institute"/>
            <person name="Murat C."/>
            <person name="Kuo A."/>
            <person name="Barry K.W."/>
            <person name="Clum A."/>
            <person name="Dockter R.B."/>
            <person name="Fauchery L."/>
            <person name="Iotti M."/>
            <person name="Kohler A."/>
            <person name="Labutti K."/>
            <person name="Lindquist E.A."/>
            <person name="Lipzen A."/>
            <person name="Ohm R.A."/>
            <person name="Wang M."/>
            <person name="Grigoriev I.V."/>
            <person name="Zambonelli A."/>
            <person name="Martin F.M."/>
        </authorList>
    </citation>
    <scope>NUCLEOTIDE SEQUENCE [LARGE SCALE GENOMIC DNA]</scope>
    <source>
        <strain evidence="2 3">Tbo3840</strain>
    </source>
</reference>
<feature type="compositionally biased region" description="Basic and acidic residues" evidence="1">
    <location>
        <begin position="120"/>
        <end position="134"/>
    </location>
</feature>
<evidence type="ECO:0000313" key="3">
    <source>
        <dbReference type="Proteomes" id="UP000244722"/>
    </source>
</evidence>
<accession>A0A2T6ZV64</accession>
<keyword evidence="3" id="KW-1185">Reference proteome</keyword>
<sequence>MDPSLNPQYLVALMHKPIGHTQDAESDHPTDETTDHDFAWGKKQCTFPVLDSLASVCISEPKHQVISLALQLRSLECKIRLIIAENGEVKESLVAYVRRIWAKLQELSEKSTHQITAEGNPKEGNPRERNNFKEEPVQPSATLDLFCEILKYTRQKSINSIQEWLGDLSTFLHRLWKVRKGKLQGHEIDLRITLLASERACRVLAQESLTSEDWEMAYNAMGLATRSAEPMIWDPIGCERLVHELKDPEGNTPFLLHHALNQITSQYRHFRALVEFSHSPHLRHVFTYKMSIKSVPKSENHSIELPTSKSEWSQIINNICMEFHEPSRGWQDKEAERAKLGFKQTWKISSHCECSLIEHLAKERNRNGKGKLKGLREATGGDVGYRRLEEDATSGQRGGVSTGIPQPEGGTIRTMPDIGGGCGRLMGVEKGERDGSSEASECESNDWSRVPPFSYIGISKPSCTPCCIWIAAYNSLGQQRFYTRGSCKKWIWPWGMPRFQSQQLKQHMVNMLSKEYIQRLEQEGKLPSLSDTSANSMEADSPWNPNIIADLASLLLAENL</sequence>
<proteinExistence type="predicted"/>
<organism evidence="2 3">
    <name type="scientific">Tuber borchii</name>
    <name type="common">White truffle</name>
    <dbReference type="NCBI Taxonomy" id="42251"/>
    <lineage>
        <taxon>Eukaryota</taxon>
        <taxon>Fungi</taxon>
        <taxon>Dikarya</taxon>
        <taxon>Ascomycota</taxon>
        <taxon>Pezizomycotina</taxon>
        <taxon>Pezizomycetes</taxon>
        <taxon>Pezizales</taxon>
        <taxon>Tuberaceae</taxon>
        <taxon>Tuber</taxon>
    </lineage>
</organism>
<feature type="region of interest" description="Disordered" evidence="1">
    <location>
        <begin position="390"/>
        <end position="416"/>
    </location>
</feature>
<gene>
    <name evidence="2" type="ORF">B9Z19DRAFT_1125367</name>
</gene>
<comment type="caution">
    <text evidence="2">The sequence shown here is derived from an EMBL/GenBank/DDBJ whole genome shotgun (WGS) entry which is preliminary data.</text>
</comment>
<feature type="region of interest" description="Disordered" evidence="1">
    <location>
        <begin position="112"/>
        <end position="134"/>
    </location>
</feature>
<dbReference type="OrthoDB" id="4506255at2759"/>
<dbReference type="Proteomes" id="UP000244722">
    <property type="component" value="Unassembled WGS sequence"/>
</dbReference>
<evidence type="ECO:0000313" key="2">
    <source>
        <dbReference type="EMBL" id="PUU79366.1"/>
    </source>
</evidence>
<evidence type="ECO:0000256" key="1">
    <source>
        <dbReference type="SAM" id="MobiDB-lite"/>
    </source>
</evidence>
<dbReference type="EMBL" id="NESQ01000094">
    <property type="protein sequence ID" value="PUU79366.1"/>
    <property type="molecule type" value="Genomic_DNA"/>
</dbReference>